<dbReference type="Proteomes" id="UP000297729">
    <property type="component" value="Unassembled WGS sequence"/>
</dbReference>
<feature type="chain" id="PRO_5021217493" description="RND transporter" evidence="1">
    <location>
        <begin position="25"/>
        <end position="88"/>
    </location>
</feature>
<comment type="caution">
    <text evidence="2">The sequence shown here is derived from an EMBL/GenBank/DDBJ whole genome shotgun (WGS) entry which is preliminary data.</text>
</comment>
<evidence type="ECO:0000313" key="2">
    <source>
        <dbReference type="EMBL" id="TFW29295.1"/>
    </source>
</evidence>
<dbReference type="Gene3D" id="1.20.1600.10">
    <property type="entry name" value="Outer membrane efflux proteins (OEP)"/>
    <property type="match status" value="1"/>
</dbReference>
<evidence type="ECO:0008006" key="4">
    <source>
        <dbReference type="Google" id="ProtNLM"/>
    </source>
</evidence>
<keyword evidence="1" id="KW-0732">Signal</keyword>
<evidence type="ECO:0000256" key="1">
    <source>
        <dbReference type="SAM" id="SignalP"/>
    </source>
</evidence>
<accession>A0A4Y9SS39</accession>
<dbReference type="PROSITE" id="PS51257">
    <property type="entry name" value="PROKAR_LIPOPROTEIN"/>
    <property type="match status" value="1"/>
</dbReference>
<evidence type="ECO:0000313" key="3">
    <source>
        <dbReference type="Proteomes" id="UP000297729"/>
    </source>
</evidence>
<keyword evidence="3" id="KW-1185">Reference proteome</keyword>
<proteinExistence type="predicted"/>
<feature type="signal peptide" evidence="1">
    <location>
        <begin position="1"/>
        <end position="24"/>
    </location>
</feature>
<protein>
    <recommendedName>
        <fullName evidence="4">RND transporter</fullName>
    </recommendedName>
</protein>
<reference evidence="2 3" key="1">
    <citation type="submission" date="2019-03" db="EMBL/GenBank/DDBJ databases">
        <title>Draft Genome Sequence of Duganella callidus sp. nov., a Novel Duganella Species Isolated from Cultivated Soil.</title>
        <authorList>
            <person name="Raths R."/>
            <person name="Peta V."/>
            <person name="Bucking H."/>
        </authorList>
    </citation>
    <scope>NUCLEOTIDE SEQUENCE [LARGE SCALE GENOMIC DNA]</scope>
    <source>
        <strain evidence="2 3">DN04</strain>
    </source>
</reference>
<dbReference type="AlphaFoldDB" id="A0A4Y9SS39"/>
<feature type="non-terminal residue" evidence="2">
    <location>
        <position position="88"/>
    </location>
</feature>
<dbReference type="SUPFAM" id="SSF56954">
    <property type="entry name" value="Outer membrane efflux proteins (OEP)"/>
    <property type="match status" value="1"/>
</dbReference>
<name>A0A4Y9SS39_9BURK</name>
<gene>
    <name evidence="2" type="ORF">E4L98_04205</name>
</gene>
<organism evidence="2 3">
    <name type="scientific">Duganella callida</name>
    <dbReference type="NCBI Taxonomy" id="2561932"/>
    <lineage>
        <taxon>Bacteria</taxon>
        <taxon>Pseudomonadati</taxon>
        <taxon>Pseudomonadota</taxon>
        <taxon>Betaproteobacteria</taxon>
        <taxon>Burkholderiales</taxon>
        <taxon>Oxalobacteraceae</taxon>
        <taxon>Telluria group</taxon>
        <taxon>Duganella</taxon>
    </lineage>
</organism>
<dbReference type="EMBL" id="SPVG01000037">
    <property type="protein sequence ID" value="TFW29295.1"/>
    <property type="molecule type" value="Genomic_DNA"/>
</dbReference>
<sequence>MSKPILRLAALAGAAALLAGCASNGGLTPQARLYDPDQLPSQAALGQSPLSPAAWPQRDWWRRYSDAQLDRLIEEALAGSPTLRAAAA</sequence>